<dbReference type="CDD" id="cd02696">
    <property type="entry name" value="MurNAc-LAA"/>
    <property type="match status" value="1"/>
</dbReference>
<evidence type="ECO:0000256" key="3">
    <source>
        <dbReference type="ARBA" id="ARBA00022801"/>
    </source>
</evidence>
<dbReference type="InterPro" id="IPR050695">
    <property type="entry name" value="N-acetylmuramoyl_amidase_3"/>
</dbReference>
<protein>
    <recommendedName>
        <fullName evidence="2">N-acetylmuramoyl-L-alanine amidase</fullName>
        <ecNumber evidence="2">3.5.1.28</ecNumber>
    </recommendedName>
</protein>
<feature type="domain" description="MurNAc-LAA" evidence="4">
    <location>
        <begin position="185"/>
        <end position="320"/>
    </location>
</feature>
<dbReference type="EMBL" id="JAPDDR010000002">
    <property type="protein sequence ID" value="MCW1912873.1"/>
    <property type="molecule type" value="Genomic_DNA"/>
</dbReference>
<dbReference type="Pfam" id="PF01520">
    <property type="entry name" value="Amidase_3"/>
    <property type="match status" value="1"/>
</dbReference>
<gene>
    <name evidence="5" type="ORF">OJ996_04775</name>
</gene>
<proteinExistence type="predicted"/>
<organism evidence="5 6">
    <name type="scientific">Luteolibacter rhizosphaerae</name>
    <dbReference type="NCBI Taxonomy" id="2989719"/>
    <lineage>
        <taxon>Bacteria</taxon>
        <taxon>Pseudomonadati</taxon>
        <taxon>Verrucomicrobiota</taxon>
        <taxon>Verrucomicrobiia</taxon>
        <taxon>Verrucomicrobiales</taxon>
        <taxon>Verrucomicrobiaceae</taxon>
        <taxon>Luteolibacter</taxon>
    </lineage>
</organism>
<comment type="caution">
    <text evidence="5">The sequence shown here is derived from an EMBL/GenBank/DDBJ whole genome shotgun (WGS) entry which is preliminary data.</text>
</comment>
<dbReference type="EC" id="3.5.1.28" evidence="2"/>
<evidence type="ECO:0000256" key="2">
    <source>
        <dbReference type="ARBA" id="ARBA00011901"/>
    </source>
</evidence>
<comment type="catalytic activity">
    <reaction evidence="1">
        <text>Hydrolyzes the link between N-acetylmuramoyl residues and L-amino acid residues in certain cell-wall glycopeptides.</text>
        <dbReference type="EC" id="3.5.1.28"/>
    </reaction>
</comment>
<name>A0ABT3FZ82_9BACT</name>
<dbReference type="PANTHER" id="PTHR30404">
    <property type="entry name" value="N-ACETYLMURAMOYL-L-ALANINE AMIDASE"/>
    <property type="match status" value="1"/>
</dbReference>
<evidence type="ECO:0000256" key="1">
    <source>
        <dbReference type="ARBA" id="ARBA00001561"/>
    </source>
</evidence>
<reference evidence="5" key="1">
    <citation type="submission" date="2022-10" db="EMBL/GenBank/DDBJ databases">
        <title>Luteolibacter sp. GHJ8, whole genome shotgun sequencing project.</title>
        <authorList>
            <person name="Zhao G."/>
            <person name="Shen L."/>
        </authorList>
    </citation>
    <scope>NUCLEOTIDE SEQUENCE</scope>
    <source>
        <strain evidence="5">GHJ8</strain>
    </source>
</reference>
<dbReference type="Proteomes" id="UP001165653">
    <property type="component" value="Unassembled WGS sequence"/>
</dbReference>
<evidence type="ECO:0000313" key="6">
    <source>
        <dbReference type="Proteomes" id="UP001165653"/>
    </source>
</evidence>
<evidence type="ECO:0000313" key="5">
    <source>
        <dbReference type="EMBL" id="MCW1912873.1"/>
    </source>
</evidence>
<keyword evidence="3" id="KW-0378">Hydrolase</keyword>
<evidence type="ECO:0000259" key="4">
    <source>
        <dbReference type="SMART" id="SM00646"/>
    </source>
</evidence>
<dbReference type="InterPro" id="IPR002508">
    <property type="entry name" value="MurNAc-LAA_cat"/>
</dbReference>
<accession>A0ABT3FZ82</accession>
<dbReference type="SUPFAM" id="SSF53187">
    <property type="entry name" value="Zn-dependent exopeptidases"/>
    <property type="match status" value="1"/>
</dbReference>
<keyword evidence="6" id="KW-1185">Reference proteome</keyword>
<dbReference type="PANTHER" id="PTHR30404:SF0">
    <property type="entry name" value="N-ACETYLMURAMOYL-L-ALANINE AMIDASE AMIC"/>
    <property type="match status" value="1"/>
</dbReference>
<dbReference type="SMART" id="SM00646">
    <property type="entry name" value="Ami_3"/>
    <property type="match status" value="1"/>
</dbReference>
<dbReference type="Gene3D" id="3.40.630.40">
    <property type="entry name" value="Zn-dependent exopeptidases"/>
    <property type="match status" value="1"/>
</dbReference>
<sequence>MSSRLAKSPLILAVLLWFGVIAPVSAQWDTKPINGRDYVAVDGMKTFYGFESLSRSGNEVVLENKKIKLKMRVGGQECLMNGVKFVFSYKVEEMGGKAWISRIDLAKLVDPVLRPSYIDNAGNFKTVIIDAGHGGKDPGATNALGTEAVYNLMIAEKLKGMLAKRGYKVIMTRETNRYLTLQERVDVANRVRDNAIFISIHHNSGGSAARGIETFTLSPIGVAHYGRGLNQSDFQERTGNSHDSANVALATAVHGCMTRRLGKNTFDRGIKRARFSVLTGVRHPSILVECGFMTHGYEARLIHTEAYRNAVSTGIAEAIERYRAAVTKKPVTKP</sequence>
<dbReference type="RefSeq" id="WP_264511732.1">
    <property type="nucleotide sequence ID" value="NZ_JAPDDR010000002.1"/>
</dbReference>